<evidence type="ECO:0000259" key="7">
    <source>
        <dbReference type="Pfam" id="PF02771"/>
    </source>
</evidence>
<gene>
    <name evidence="8" type="ORF">BJY16_008684</name>
</gene>
<dbReference type="GO" id="GO:0050660">
    <property type="term" value="F:flavin adenine dinucleotide binding"/>
    <property type="evidence" value="ECO:0007669"/>
    <property type="project" value="InterPro"/>
</dbReference>
<feature type="domain" description="Acyl-CoA dehydrogenase/oxidase N-terminal" evidence="7">
    <location>
        <begin position="15"/>
        <end position="85"/>
    </location>
</feature>
<dbReference type="InterPro" id="IPR009100">
    <property type="entry name" value="AcylCoA_DH/oxidase_NM_dom_sf"/>
</dbReference>
<dbReference type="EMBL" id="JACHNB010000001">
    <property type="protein sequence ID" value="MBB4745225.1"/>
    <property type="molecule type" value="Genomic_DNA"/>
</dbReference>
<protein>
    <submittedName>
        <fullName evidence="8">Alkylation response protein AidB-like acyl-CoA dehydrogenase</fullName>
    </submittedName>
</protein>
<dbReference type="PANTHER" id="PTHR43884:SF20">
    <property type="entry name" value="ACYL-COA DEHYDROGENASE FADE28"/>
    <property type="match status" value="1"/>
</dbReference>
<sequence>MDLTDDHKALRDAVRGLVADRPDPLWPRLCKEIGVAGLAVPSSCGGADATLLESHVVLAELARQLTPSPMLGSAVLATQALLRVGATGPLPSLCAGDLIATLLFLPDGDVAGPDRLTGEATQVLDASAAGLLLAVTGDTLWEVAAGDVAVQSCDVLDRTRPLAVARLAGAPAHRLGSAPGLRSWLRDLACVALSAEQVGAASRAFELTLAHVRQRVQFGRPIGSFQVIQHRLAEAHLSLEAATTASWTAAEAVAAGSPDAPTLAAMAKVHCSETQQSIAAEMVQLHGGIAITWDHDAHRYLRRAHADAQLFDPPATHLTRLAETLLPG</sequence>
<evidence type="ECO:0000256" key="3">
    <source>
        <dbReference type="ARBA" id="ARBA00022630"/>
    </source>
</evidence>
<dbReference type="InterPro" id="IPR013786">
    <property type="entry name" value="AcylCoA_DH/ox_N"/>
</dbReference>
<dbReference type="InterPro" id="IPR009075">
    <property type="entry name" value="AcylCo_DH/oxidase_C"/>
</dbReference>
<keyword evidence="9" id="KW-1185">Reference proteome</keyword>
<comment type="caution">
    <text evidence="8">The sequence shown here is derived from an EMBL/GenBank/DDBJ whole genome shotgun (WGS) entry which is preliminary data.</text>
</comment>
<evidence type="ECO:0000259" key="6">
    <source>
        <dbReference type="Pfam" id="PF00441"/>
    </source>
</evidence>
<comment type="similarity">
    <text evidence="2">Belongs to the acyl-CoA dehydrogenase family.</text>
</comment>
<dbReference type="InterPro" id="IPR036250">
    <property type="entry name" value="AcylCo_DH-like_C"/>
</dbReference>
<comment type="cofactor">
    <cofactor evidence="1">
        <name>FAD</name>
        <dbReference type="ChEBI" id="CHEBI:57692"/>
    </cofactor>
</comment>
<dbReference type="Gene3D" id="1.10.540.10">
    <property type="entry name" value="Acyl-CoA dehydrogenase/oxidase, N-terminal domain"/>
    <property type="match status" value="1"/>
</dbReference>
<dbReference type="InterPro" id="IPR037069">
    <property type="entry name" value="AcylCoA_DH/ox_N_sf"/>
</dbReference>
<evidence type="ECO:0000256" key="5">
    <source>
        <dbReference type="ARBA" id="ARBA00023002"/>
    </source>
</evidence>
<keyword evidence="5" id="KW-0560">Oxidoreductase</keyword>
<evidence type="ECO:0000313" key="9">
    <source>
        <dbReference type="Proteomes" id="UP000546162"/>
    </source>
</evidence>
<proteinExistence type="inferred from homology"/>
<dbReference type="PANTHER" id="PTHR43884">
    <property type="entry name" value="ACYL-COA DEHYDROGENASE"/>
    <property type="match status" value="1"/>
</dbReference>
<reference evidence="8 9" key="1">
    <citation type="submission" date="2020-08" db="EMBL/GenBank/DDBJ databases">
        <title>Sequencing the genomes of 1000 actinobacteria strains.</title>
        <authorList>
            <person name="Klenk H.-P."/>
        </authorList>
    </citation>
    <scope>NUCLEOTIDE SEQUENCE [LARGE SCALE GENOMIC DNA]</scope>
    <source>
        <strain evidence="8 9">DSM 45809</strain>
    </source>
</reference>
<accession>A0A7W7H733</accession>
<organism evidence="8 9">
    <name type="scientific">Actinoplanes octamycinicus</name>
    <dbReference type="NCBI Taxonomy" id="135948"/>
    <lineage>
        <taxon>Bacteria</taxon>
        <taxon>Bacillati</taxon>
        <taxon>Actinomycetota</taxon>
        <taxon>Actinomycetes</taxon>
        <taxon>Micromonosporales</taxon>
        <taxon>Micromonosporaceae</taxon>
        <taxon>Actinoplanes</taxon>
    </lineage>
</organism>
<dbReference type="Pfam" id="PF02771">
    <property type="entry name" value="Acyl-CoA_dh_N"/>
    <property type="match status" value="1"/>
</dbReference>
<keyword evidence="3" id="KW-0285">Flavoprotein</keyword>
<name>A0A7W7H733_9ACTN</name>
<evidence type="ECO:0000256" key="4">
    <source>
        <dbReference type="ARBA" id="ARBA00022827"/>
    </source>
</evidence>
<dbReference type="GO" id="GO:0003995">
    <property type="term" value="F:acyl-CoA dehydrogenase activity"/>
    <property type="evidence" value="ECO:0007669"/>
    <property type="project" value="TreeGrafter"/>
</dbReference>
<dbReference type="Proteomes" id="UP000546162">
    <property type="component" value="Unassembled WGS sequence"/>
</dbReference>
<evidence type="ECO:0000256" key="2">
    <source>
        <dbReference type="ARBA" id="ARBA00009347"/>
    </source>
</evidence>
<feature type="domain" description="Acyl-CoA dehydrogenase/oxidase C-terminal" evidence="6">
    <location>
        <begin position="192"/>
        <end position="307"/>
    </location>
</feature>
<dbReference type="AlphaFoldDB" id="A0A7W7H733"/>
<evidence type="ECO:0000313" key="8">
    <source>
        <dbReference type="EMBL" id="MBB4745225.1"/>
    </source>
</evidence>
<dbReference type="Pfam" id="PF00441">
    <property type="entry name" value="Acyl-CoA_dh_1"/>
    <property type="match status" value="1"/>
</dbReference>
<evidence type="ECO:0000256" key="1">
    <source>
        <dbReference type="ARBA" id="ARBA00001974"/>
    </source>
</evidence>
<dbReference type="Gene3D" id="1.20.140.10">
    <property type="entry name" value="Butyryl-CoA Dehydrogenase, subunit A, domain 3"/>
    <property type="match status" value="1"/>
</dbReference>
<dbReference type="SUPFAM" id="SSF56645">
    <property type="entry name" value="Acyl-CoA dehydrogenase NM domain-like"/>
    <property type="match status" value="1"/>
</dbReference>
<dbReference type="SUPFAM" id="SSF47203">
    <property type="entry name" value="Acyl-CoA dehydrogenase C-terminal domain-like"/>
    <property type="match status" value="1"/>
</dbReference>
<keyword evidence="4" id="KW-0274">FAD</keyword>